<organism evidence="6 7">
    <name type="scientific">Flavisolibacter ginsenosidimutans</name>
    <dbReference type="NCBI Taxonomy" id="661481"/>
    <lineage>
        <taxon>Bacteria</taxon>
        <taxon>Pseudomonadati</taxon>
        <taxon>Bacteroidota</taxon>
        <taxon>Chitinophagia</taxon>
        <taxon>Chitinophagales</taxon>
        <taxon>Chitinophagaceae</taxon>
        <taxon>Flavisolibacter</taxon>
    </lineage>
</organism>
<dbReference type="EMBL" id="CP042433">
    <property type="protein sequence ID" value="QEC58514.1"/>
    <property type="molecule type" value="Genomic_DNA"/>
</dbReference>
<comment type="subcellular location">
    <subcellularLocation>
        <location evidence="3">Cytoplasm</location>
    </subcellularLocation>
</comment>
<evidence type="ECO:0000256" key="3">
    <source>
        <dbReference type="HAMAP-Rule" id="MF_01151"/>
    </source>
</evidence>
<evidence type="ECO:0000313" key="6">
    <source>
        <dbReference type="EMBL" id="QEC58514.1"/>
    </source>
</evidence>
<dbReference type="InterPro" id="IPR009012">
    <property type="entry name" value="GrpE_head"/>
</dbReference>
<dbReference type="Pfam" id="PF01025">
    <property type="entry name" value="GrpE"/>
    <property type="match status" value="1"/>
</dbReference>
<protein>
    <recommendedName>
        <fullName evidence="3 4">Protein GrpE</fullName>
    </recommendedName>
    <alternativeName>
        <fullName evidence="3">HSP-70 cofactor</fullName>
    </alternativeName>
</protein>
<dbReference type="GO" id="GO:0006457">
    <property type="term" value="P:protein folding"/>
    <property type="evidence" value="ECO:0007669"/>
    <property type="project" value="InterPro"/>
</dbReference>
<dbReference type="PROSITE" id="PS01071">
    <property type="entry name" value="GRPE"/>
    <property type="match status" value="1"/>
</dbReference>
<dbReference type="OrthoDB" id="9812586at2"/>
<proteinExistence type="inferred from homology"/>
<evidence type="ECO:0000256" key="5">
    <source>
        <dbReference type="RuleBase" id="RU004478"/>
    </source>
</evidence>
<dbReference type="GO" id="GO:0005737">
    <property type="term" value="C:cytoplasm"/>
    <property type="evidence" value="ECO:0007669"/>
    <property type="project" value="UniProtKB-SubCell"/>
</dbReference>
<dbReference type="InterPro" id="IPR013805">
    <property type="entry name" value="GrpE_CC"/>
</dbReference>
<keyword evidence="3" id="KW-0963">Cytoplasm</keyword>
<comment type="similarity">
    <text evidence="1 3 5">Belongs to the GrpE family.</text>
</comment>
<dbReference type="AlphaFoldDB" id="A0A5B8UPE8"/>
<keyword evidence="3 4" id="KW-0346">Stress response</keyword>
<dbReference type="PANTHER" id="PTHR21237">
    <property type="entry name" value="GRPE PROTEIN"/>
    <property type="match status" value="1"/>
</dbReference>
<evidence type="ECO:0000256" key="4">
    <source>
        <dbReference type="RuleBase" id="RU000639"/>
    </source>
</evidence>
<reference evidence="6 7" key="1">
    <citation type="journal article" date="2015" name="Int. J. Syst. Evol. Microbiol.">
        <title>Flavisolibacter ginsenosidimutans sp. nov., with ginsenoside-converting activity isolated from soil used for cultivating ginseng.</title>
        <authorList>
            <person name="Zhao Y."/>
            <person name="Liu Q."/>
            <person name="Kang M.S."/>
            <person name="Jin F."/>
            <person name="Yu H."/>
            <person name="Im W.T."/>
        </authorList>
    </citation>
    <scope>NUCLEOTIDE SEQUENCE [LARGE SCALE GENOMIC DNA]</scope>
    <source>
        <strain evidence="6 7">Gsoil 636</strain>
    </source>
</reference>
<dbReference type="GO" id="GO:0042803">
    <property type="term" value="F:protein homodimerization activity"/>
    <property type="evidence" value="ECO:0007669"/>
    <property type="project" value="InterPro"/>
</dbReference>
<accession>A0A5B8UPE8</accession>
<dbReference type="Gene3D" id="3.90.20.20">
    <property type="match status" value="1"/>
</dbReference>
<dbReference type="Proteomes" id="UP000321204">
    <property type="component" value="Chromosome"/>
</dbReference>
<evidence type="ECO:0000256" key="2">
    <source>
        <dbReference type="ARBA" id="ARBA00023186"/>
    </source>
</evidence>
<evidence type="ECO:0000313" key="7">
    <source>
        <dbReference type="Proteomes" id="UP000321204"/>
    </source>
</evidence>
<sequence length="182" mass="20624">MQDNGRPHETEDFNINADENMAGNQHLNEPVAEDSEIENLKEQIAQLNDKYLRQAAEFDNFRRRTAKERVELIQTASKDVITDLLDVLDDSERAQKGLETTDDVAQIKEGVNLVFNKFRNTLLAKGLKPMEVVGTDFNPDLHEAVTEIDAGEKMYGKVVAEVQKGYYLNDKIIRFAKVVVGK</sequence>
<comment type="subunit">
    <text evidence="3">Homodimer.</text>
</comment>
<dbReference type="SUPFAM" id="SSF51064">
    <property type="entry name" value="Head domain of nucleotide exchange factor GrpE"/>
    <property type="match status" value="1"/>
</dbReference>
<dbReference type="SUPFAM" id="SSF58014">
    <property type="entry name" value="Coiled-coil domain of nucleotide exchange factor GrpE"/>
    <property type="match status" value="1"/>
</dbReference>
<dbReference type="InterPro" id="IPR000740">
    <property type="entry name" value="GrpE"/>
</dbReference>
<keyword evidence="7" id="KW-1185">Reference proteome</keyword>
<dbReference type="CDD" id="cd00446">
    <property type="entry name" value="GrpE"/>
    <property type="match status" value="1"/>
</dbReference>
<dbReference type="Gene3D" id="2.30.22.10">
    <property type="entry name" value="Head domain of nucleotide exchange factor GrpE"/>
    <property type="match status" value="1"/>
</dbReference>
<keyword evidence="2 3" id="KW-0143">Chaperone</keyword>
<dbReference type="GO" id="GO:0051087">
    <property type="term" value="F:protein-folding chaperone binding"/>
    <property type="evidence" value="ECO:0007669"/>
    <property type="project" value="InterPro"/>
</dbReference>
<evidence type="ECO:0000256" key="1">
    <source>
        <dbReference type="ARBA" id="ARBA00009054"/>
    </source>
</evidence>
<dbReference type="KEGG" id="fgg:FSB75_11590"/>
<dbReference type="GO" id="GO:0000774">
    <property type="term" value="F:adenyl-nucleotide exchange factor activity"/>
    <property type="evidence" value="ECO:0007669"/>
    <property type="project" value="InterPro"/>
</dbReference>
<gene>
    <name evidence="3" type="primary">grpE</name>
    <name evidence="6" type="ORF">FSB75_11590</name>
</gene>
<dbReference type="PRINTS" id="PR00773">
    <property type="entry name" value="GRPEPROTEIN"/>
</dbReference>
<dbReference type="GO" id="GO:0051082">
    <property type="term" value="F:unfolded protein binding"/>
    <property type="evidence" value="ECO:0007669"/>
    <property type="project" value="TreeGrafter"/>
</dbReference>
<comment type="function">
    <text evidence="3 4">Participates actively in the response to hyperosmotic and heat shock by preventing the aggregation of stress-denatured proteins, in association with DnaK and GrpE. It is the nucleotide exchange factor for DnaK and may function as a thermosensor. Unfolded proteins bind initially to DnaJ; upon interaction with the DnaJ-bound protein, DnaK hydrolyzes its bound ATP, resulting in the formation of a stable complex. GrpE releases ADP from DnaK; ATP binding to DnaK triggers the release of the substrate protein, thus completing the reaction cycle. Several rounds of ATP-dependent interactions between DnaJ, DnaK and GrpE are required for fully efficient folding.</text>
</comment>
<dbReference type="PANTHER" id="PTHR21237:SF23">
    <property type="entry name" value="GRPE PROTEIN HOMOLOG, MITOCHONDRIAL"/>
    <property type="match status" value="1"/>
</dbReference>
<dbReference type="HAMAP" id="MF_01151">
    <property type="entry name" value="GrpE"/>
    <property type="match status" value="1"/>
</dbReference>
<name>A0A5B8UPE8_9BACT</name>